<dbReference type="InterPro" id="IPR016181">
    <property type="entry name" value="Acyl_CoA_acyltransferase"/>
</dbReference>
<accession>A0A6J6N5U6</accession>
<dbReference type="Pfam" id="PF00583">
    <property type="entry name" value="Acetyltransf_1"/>
    <property type="match status" value="1"/>
</dbReference>
<dbReference type="GO" id="GO:0016747">
    <property type="term" value="F:acyltransferase activity, transferring groups other than amino-acyl groups"/>
    <property type="evidence" value="ECO:0007669"/>
    <property type="project" value="InterPro"/>
</dbReference>
<protein>
    <submittedName>
        <fullName evidence="2">Unannotated protein</fullName>
    </submittedName>
</protein>
<evidence type="ECO:0000313" key="2">
    <source>
        <dbReference type="EMBL" id="CAB4681469.1"/>
    </source>
</evidence>
<evidence type="ECO:0000259" key="1">
    <source>
        <dbReference type="PROSITE" id="PS51186"/>
    </source>
</evidence>
<dbReference type="InterPro" id="IPR000182">
    <property type="entry name" value="GNAT_dom"/>
</dbReference>
<organism evidence="2">
    <name type="scientific">freshwater metagenome</name>
    <dbReference type="NCBI Taxonomy" id="449393"/>
    <lineage>
        <taxon>unclassified sequences</taxon>
        <taxon>metagenomes</taxon>
        <taxon>ecological metagenomes</taxon>
    </lineage>
</organism>
<dbReference type="SUPFAM" id="SSF55729">
    <property type="entry name" value="Acyl-CoA N-acyltransferases (Nat)"/>
    <property type="match status" value="1"/>
</dbReference>
<dbReference type="Gene3D" id="3.40.630.30">
    <property type="match status" value="1"/>
</dbReference>
<dbReference type="AlphaFoldDB" id="A0A6J6N5U6"/>
<dbReference type="CDD" id="cd04301">
    <property type="entry name" value="NAT_SF"/>
    <property type="match status" value="1"/>
</dbReference>
<dbReference type="PROSITE" id="PS51186">
    <property type="entry name" value="GNAT"/>
    <property type="match status" value="1"/>
</dbReference>
<proteinExistence type="predicted"/>
<gene>
    <name evidence="2" type="ORF">UFOPK2366_00242</name>
</gene>
<reference evidence="2" key="1">
    <citation type="submission" date="2020-05" db="EMBL/GenBank/DDBJ databases">
        <authorList>
            <person name="Chiriac C."/>
            <person name="Salcher M."/>
            <person name="Ghai R."/>
            <person name="Kavagutti S V."/>
        </authorList>
    </citation>
    <scope>NUCLEOTIDE SEQUENCE</scope>
</reference>
<feature type="domain" description="N-acetyltransferase" evidence="1">
    <location>
        <begin position="75"/>
        <end position="216"/>
    </location>
</feature>
<sequence>MAQLTFTDHGFVPTSTGLRVWLSELKARGFSSVRSGAVTDSSADTMQRQGFHIAQRLHLLDLSLVGWRAPKGNDLRTALLRVRDRPAAAQLDRAAFGDVWALDATGIGETCKATPASRSRYIDGSVFGFTGAIGYAITGRADYTGYLQRLAIRPEFQARGAGWALTRDSLMWMQRRRLTRAMVNTHTDNNVALGLYQRFGFRLLPQGLVVLTRQLDDM</sequence>
<dbReference type="EMBL" id="CAEZXM010000027">
    <property type="protein sequence ID" value="CAB4681469.1"/>
    <property type="molecule type" value="Genomic_DNA"/>
</dbReference>
<name>A0A6J6N5U6_9ZZZZ</name>